<evidence type="ECO:0000313" key="6">
    <source>
        <dbReference type="EMBL" id="CAF1541631.1"/>
    </source>
</evidence>
<dbReference type="Gene3D" id="1.10.238.10">
    <property type="entry name" value="EF-hand"/>
    <property type="match status" value="2"/>
</dbReference>
<keyword evidence="2" id="KW-0460">Magnesium</keyword>
<dbReference type="Pfam" id="PF07647">
    <property type="entry name" value="SAM_2"/>
    <property type="match status" value="1"/>
</dbReference>
<feature type="binding site" evidence="2">
    <location>
        <position position="213"/>
    </location>
    <ligand>
        <name>Mg(2+)</name>
        <dbReference type="ChEBI" id="CHEBI:18420"/>
        <label>1</label>
    </ligand>
</feature>
<evidence type="ECO:0000259" key="5">
    <source>
        <dbReference type="PROSITE" id="PS50222"/>
    </source>
</evidence>
<dbReference type="InterPro" id="IPR002048">
    <property type="entry name" value="EF_hand_dom"/>
</dbReference>
<dbReference type="InterPro" id="IPR013761">
    <property type="entry name" value="SAM/pointed_sf"/>
</dbReference>
<keyword evidence="1" id="KW-0677">Repeat</keyword>
<dbReference type="Gene3D" id="1.10.4080.10">
    <property type="entry name" value="ADP-ribosylation/Crystallin J1"/>
    <property type="match status" value="1"/>
</dbReference>
<dbReference type="SUPFAM" id="SSF101478">
    <property type="entry name" value="ADP-ribosylglycohydrolase"/>
    <property type="match status" value="1"/>
</dbReference>
<comment type="caution">
    <text evidence="6">The sequence shown here is derived from an EMBL/GenBank/DDBJ whole genome shotgun (WGS) entry which is preliminary data.</text>
</comment>
<organism evidence="6 7">
    <name type="scientific">Adineta ricciae</name>
    <name type="common">Rotifer</name>
    <dbReference type="NCBI Taxonomy" id="249248"/>
    <lineage>
        <taxon>Eukaryota</taxon>
        <taxon>Metazoa</taxon>
        <taxon>Spiralia</taxon>
        <taxon>Gnathifera</taxon>
        <taxon>Rotifera</taxon>
        <taxon>Eurotatoria</taxon>
        <taxon>Bdelloidea</taxon>
        <taxon>Adinetida</taxon>
        <taxon>Adinetidae</taxon>
        <taxon>Adineta</taxon>
    </lineage>
</organism>
<dbReference type="EMBL" id="CAJNOR010005038">
    <property type="protein sequence ID" value="CAF1541631.1"/>
    <property type="molecule type" value="Genomic_DNA"/>
</dbReference>
<dbReference type="InterPro" id="IPR005502">
    <property type="entry name" value="Ribosyl_crysJ1"/>
</dbReference>
<feature type="region of interest" description="Disordered" evidence="3">
    <location>
        <begin position="522"/>
        <end position="604"/>
    </location>
</feature>
<reference evidence="6" key="1">
    <citation type="submission" date="2021-02" db="EMBL/GenBank/DDBJ databases">
        <authorList>
            <person name="Nowell W R."/>
        </authorList>
    </citation>
    <scope>NUCLEOTIDE SEQUENCE</scope>
</reference>
<dbReference type="PANTHER" id="PTHR23048:SF0">
    <property type="entry name" value="CALMODULIN LIKE 3"/>
    <property type="match status" value="1"/>
</dbReference>
<sequence length="690" mass="78589">AFLLYDKDSDGAISPKVLGSAMRTLGQNPTEDELKALINEFDCEGKGLIDFNEFLHMMAKRADEHNEEDELREAFRVFDKNGNGFIKVAELRHVMINLGEQFSDHEVDEMLQEIDVSGNGIIRYEERTWLLNPFHSNGTIKRVPELEDEMVDPPEMVDKNVFDRVFGSLLGLAIGDALGASVEFRPQRFLVENRVTDLQSGGTWGLNRGEFTDDTSMALCLANSLVACRDFIPYDQLVRYKWWFRNGYMSSTGNCFDIGKATKKSLLEFEYRQVTFSKEHRIPIDQMDYLHDPKLLRLFDVDCSEQGVAGNGALMRLCPVPLFFYRNPKYAVRFSGASARTTHGDRIAIDACRYYGALMVAALLGENIDDLLDSNFYVKHQNWFNNEPLHDSVMNIVGGSFKKRGGYAEGIRGKGFIIHALEAALWALWANKDSFERGVLAAVNLGDDTDTTAAIYGQLAGAIYGFHGLPKKWRDIIYGRNYIECLSRWIVHDGERWSLEKTQGYFPDLMTSSKQHTDTIIRTVPEDQTPPEDVSSSRSLSKYSSDKTAENSRSYHRTPSEPLHSTAFSANRKPSPTSEIGKPYTRFHDRDYTPANDPSSMPGYSMEGLETCEDVSKWLRSLDKAFANYVSGFETNLVDGFWLLNHVTNESLLKYGVKKREHQEKILNEIRKIQHRIDEKRFKNSNQTRL</sequence>
<dbReference type="CDD" id="cd09487">
    <property type="entry name" value="SAM_superfamily"/>
    <property type="match status" value="1"/>
</dbReference>
<name>A0A815W5N2_ADIRI</name>
<feature type="binding site" evidence="2">
    <location>
        <position position="451"/>
    </location>
    <ligand>
        <name>Mg(2+)</name>
        <dbReference type="ChEBI" id="CHEBI:18420"/>
        <label>1</label>
    </ligand>
</feature>
<keyword evidence="2" id="KW-0479">Metal-binding</keyword>
<dbReference type="FunFam" id="1.10.238.10:FF:000001">
    <property type="entry name" value="Calmodulin 1"/>
    <property type="match status" value="1"/>
</dbReference>
<dbReference type="SUPFAM" id="SSF47769">
    <property type="entry name" value="SAM/Pointed domain"/>
    <property type="match status" value="1"/>
</dbReference>
<evidence type="ECO:0008006" key="8">
    <source>
        <dbReference type="Google" id="ProtNLM"/>
    </source>
</evidence>
<feature type="binding site" evidence="2">
    <location>
        <position position="450"/>
    </location>
    <ligand>
        <name>Mg(2+)</name>
        <dbReference type="ChEBI" id="CHEBI:18420"/>
        <label>1</label>
    </ligand>
</feature>
<dbReference type="Proteomes" id="UP000663828">
    <property type="component" value="Unassembled WGS sequence"/>
</dbReference>
<feature type="binding site" evidence="2">
    <location>
        <position position="212"/>
    </location>
    <ligand>
        <name>Mg(2+)</name>
        <dbReference type="ChEBI" id="CHEBI:18420"/>
        <label>1</label>
    </ligand>
</feature>
<dbReference type="InterPro" id="IPR036705">
    <property type="entry name" value="Ribosyl_crysJ1_sf"/>
</dbReference>
<dbReference type="InterPro" id="IPR001660">
    <property type="entry name" value="SAM"/>
</dbReference>
<dbReference type="AlphaFoldDB" id="A0A815W5N2"/>
<dbReference type="GO" id="GO:0005509">
    <property type="term" value="F:calcium ion binding"/>
    <property type="evidence" value="ECO:0007669"/>
    <property type="project" value="InterPro"/>
</dbReference>
<feature type="domain" description="EF-hand" evidence="5">
    <location>
        <begin position="1"/>
        <end position="28"/>
    </location>
</feature>
<dbReference type="GO" id="GO:0016460">
    <property type="term" value="C:myosin II complex"/>
    <property type="evidence" value="ECO:0007669"/>
    <property type="project" value="TreeGrafter"/>
</dbReference>
<comment type="cofactor">
    <cofactor evidence="2">
        <name>Mg(2+)</name>
        <dbReference type="ChEBI" id="CHEBI:18420"/>
    </cofactor>
    <text evidence="2">Binds 2 magnesium ions per subunit.</text>
</comment>
<protein>
    <recommendedName>
        <fullName evidence="8">Calmodulin</fullName>
    </recommendedName>
</protein>
<evidence type="ECO:0000256" key="3">
    <source>
        <dbReference type="SAM" id="MobiDB-lite"/>
    </source>
</evidence>
<dbReference type="Pfam" id="PF13499">
    <property type="entry name" value="EF-hand_7"/>
    <property type="match status" value="2"/>
</dbReference>
<feature type="binding site" evidence="2">
    <location>
        <position position="448"/>
    </location>
    <ligand>
        <name>Mg(2+)</name>
        <dbReference type="ChEBI" id="CHEBI:18420"/>
        <label>1</label>
    </ligand>
</feature>
<dbReference type="SMART" id="SM00454">
    <property type="entry name" value="SAM"/>
    <property type="match status" value="1"/>
</dbReference>
<feature type="binding site" evidence="2">
    <location>
        <position position="214"/>
    </location>
    <ligand>
        <name>Mg(2+)</name>
        <dbReference type="ChEBI" id="CHEBI:18420"/>
        <label>1</label>
    </ligand>
</feature>
<dbReference type="Gene3D" id="1.10.150.50">
    <property type="entry name" value="Transcription Factor, Ets-1"/>
    <property type="match status" value="1"/>
</dbReference>
<keyword evidence="7" id="KW-1185">Reference proteome</keyword>
<proteinExistence type="predicted"/>
<dbReference type="SUPFAM" id="SSF47473">
    <property type="entry name" value="EF-hand"/>
    <property type="match status" value="1"/>
</dbReference>
<feature type="compositionally biased region" description="Polar residues" evidence="3">
    <location>
        <begin position="566"/>
        <end position="578"/>
    </location>
</feature>
<feature type="non-terminal residue" evidence="6">
    <location>
        <position position="1"/>
    </location>
</feature>
<feature type="domain" description="SAM" evidence="4">
    <location>
        <begin position="610"/>
        <end position="676"/>
    </location>
</feature>
<feature type="domain" description="EF-hand" evidence="5">
    <location>
        <begin position="29"/>
        <end position="64"/>
    </location>
</feature>
<evidence type="ECO:0000259" key="4">
    <source>
        <dbReference type="PROSITE" id="PS50105"/>
    </source>
</evidence>
<dbReference type="SMART" id="SM00054">
    <property type="entry name" value="EFh"/>
    <property type="match status" value="4"/>
</dbReference>
<accession>A0A815W5N2</accession>
<dbReference type="PROSITE" id="PS50105">
    <property type="entry name" value="SAM_DOMAIN"/>
    <property type="match status" value="1"/>
</dbReference>
<dbReference type="InterPro" id="IPR011992">
    <property type="entry name" value="EF-hand-dom_pair"/>
</dbReference>
<evidence type="ECO:0000256" key="1">
    <source>
        <dbReference type="ARBA" id="ARBA00022737"/>
    </source>
</evidence>
<feature type="domain" description="EF-hand" evidence="5">
    <location>
        <begin position="66"/>
        <end position="101"/>
    </location>
</feature>
<evidence type="ECO:0000256" key="2">
    <source>
        <dbReference type="PIRSR" id="PIRSR605502-1"/>
    </source>
</evidence>
<evidence type="ECO:0000313" key="7">
    <source>
        <dbReference type="Proteomes" id="UP000663828"/>
    </source>
</evidence>
<dbReference type="CDD" id="cd00051">
    <property type="entry name" value="EFh"/>
    <property type="match status" value="2"/>
</dbReference>
<dbReference type="PROSITE" id="PS50222">
    <property type="entry name" value="EF_HAND_2"/>
    <property type="match status" value="3"/>
</dbReference>
<dbReference type="Pfam" id="PF03747">
    <property type="entry name" value="ADP_ribosyl_GH"/>
    <property type="match status" value="1"/>
</dbReference>
<dbReference type="InterPro" id="IPR050230">
    <property type="entry name" value="CALM/Myosin/TropC-like"/>
</dbReference>
<gene>
    <name evidence="6" type="ORF">XAT740_LOCUS42224</name>
</gene>
<dbReference type="PANTHER" id="PTHR23048">
    <property type="entry name" value="MYOSIN LIGHT CHAIN 1, 3"/>
    <property type="match status" value="1"/>
</dbReference>